<feature type="non-terminal residue" evidence="2">
    <location>
        <position position="88"/>
    </location>
</feature>
<sequence length="88" mass="9826">YEEASRRAASLMQDIVQCLILLVMEKISSEGVVTIQREETISAIPENDHNLRKSNSLPRTSSVCGRHMASIQTPPCPAPSRQDMTQSW</sequence>
<proteinExistence type="predicted"/>
<name>A0ABV0RTU7_9TELE</name>
<protein>
    <submittedName>
        <fullName evidence="2">Uncharacterized protein</fullName>
    </submittedName>
</protein>
<keyword evidence="3" id="KW-1185">Reference proteome</keyword>
<evidence type="ECO:0000256" key="1">
    <source>
        <dbReference type="SAM" id="MobiDB-lite"/>
    </source>
</evidence>
<organism evidence="2 3">
    <name type="scientific">Xenoophorus captivus</name>
    <dbReference type="NCBI Taxonomy" id="1517983"/>
    <lineage>
        <taxon>Eukaryota</taxon>
        <taxon>Metazoa</taxon>
        <taxon>Chordata</taxon>
        <taxon>Craniata</taxon>
        <taxon>Vertebrata</taxon>
        <taxon>Euteleostomi</taxon>
        <taxon>Actinopterygii</taxon>
        <taxon>Neopterygii</taxon>
        <taxon>Teleostei</taxon>
        <taxon>Neoteleostei</taxon>
        <taxon>Acanthomorphata</taxon>
        <taxon>Ovalentaria</taxon>
        <taxon>Atherinomorphae</taxon>
        <taxon>Cyprinodontiformes</taxon>
        <taxon>Goodeidae</taxon>
        <taxon>Xenoophorus</taxon>
    </lineage>
</organism>
<feature type="region of interest" description="Disordered" evidence="1">
    <location>
        <begin position="68"/>
        <end position="88"/>
    </location>
</feature>
<evidence type="ECO:0000313" key="3">
    <source>
        <dbReference type="Proteomes" id="UP001434883"/>
    </source>
</evidence>
<feature type="non-terminal residue" evidence="2">
    <location>
        <position position="1"/>
    </location>
</feature>
<reference evidence="2 3" key="1">
    <citation type="submission" date="2021-06" db="EMBL/GenBank/DDBJ databases">
        <authorList>
            <person name="Palmer J.M."/>
        </authorList>
    </citation>
    <scope>NUCLEOTIDE SEQUENCE [LARGE SCALE GENOMIC DNA]</scope>
    <source>
        <strain evidence="2 3">XC_2019</strain>
        <tissue evidence="2">Muscle</tissue>
    </source>
</reference>
<gene>
    <name evidence="2" type="ORF">XENOCAPTIV_026274</name>
</gene>
<dbReference type="EMBL" id="JAHRIN010056911">
    <property type="protein sequence ID" value="MEQ2211092.1"/>
    <property type="molecule type" value="Genomic_DNA"/>
</dbReference>
<comment type="caution">
    <text evidence="2">The sequence shown here is derived from an EMBL/GenBank/DDBJ whole genome shotgun (WGS) entry which is preliminary data.</text>
</comment>
<evidence type="ECO:0000313" key="2">
    <source>
        <dbReference type="EMBL" id="MEQ2211092.1"/>
    </source>
</evidence>
<accession>A0ABV0RTU7</accession>
<dbReference type="Proteomes" id="UP001434883">
    <property type="component" value="Unassembled WGS sequence"/>
</dbReference>